<dbReference type="PANTHER" id="PTHR46623:SF6">
    <property type="entry name" value="ALPHA_BETA-HYDROLASES SUPERFAMILY PROTEIN"/>
    <property type="match status" value="1"/>
</dbReference>
<evidence type="ECO:0000313" key="3">
    <source>
        <dbReference type="Proteomes" id="UP001168613"/>
    </source>
</evidence>
<proteinExistence type="predicted"/>
<protein>
    <submittedName>
        <fullName evidence="2">Dienelactone hydrolase family protein</fullName>
    </submittedName>
</protein>
<sequence>MLVQLKSSDNHQFSAYRCHNPGAKKGLVLLQEIFGVNQYIKEQCELFAQEGYDVIAPALFDRAQVQVELGYSAEDIQKGLELRAQITQEQALLDIQSAIEALGHQAVGVIGFCWGGTLSWLSACQLQGLSAASCWYGGGIAENKDLQANVPVQMHFGELDHSIPSDAIAAIRLSQPAVSIHVYPEADHGFGCSHRFQYQELAYQEALRSTLAFFQEHLRTV</sequence>
<dbReference type="SUPFAM" id="SSF53474">
    <property type="entry name" value="alpha/beta-Hydrolases"/>
    <property type="match status" value="1"/>
</dbReference>
<dbReference type="GO" id="GO:0016787">
    <property type="term" value="F:hydrolase activity"/>
    <property type="evidence" value="ECO:0007669"/>
    <property type="project" value="UniProtKB-KW"/>
</dbReference>
<dbReference type="Pfam" id="PF01738">
    <property type="entry name" value="DLH"/>
    <property type="match status" value="1"/>
</dbReference>
<evidence type="ECO:0000313" key="2">
    <source>
        <dbReference type="EMBL" id="MDN4121072.1"/>
    </source>
</evidence>
<reference evidence="2" key="1">
    <citation type="submission" date="2021-11" db="EMBL/GenBank/DDBJ databases">
        <title>Draft genome sequence of Alcaligenes endophyticus type strain CCUG 75668T.</title>
        <authorList>
            <person name="Salva-Serra F."/>
            <person name="Duran R.E."/>
            <person name="Seeger M."/>
            <person name="Moore E.R.B."/>
            <person name="Jaen-Luchoro D."/>
        </authorList>
    </citation>
    <scope>NUCLEOTIDE SEQUENCE</scope>
    <source>
        <strain evidence="2">CCUG 75668</strain>
    </source>
</reference>
<gene>
    <name evidence="2" type="ORF">LMS43_07205</name>
</gene>
<accession>A0ABT8EII1</accession>
<dbReference type="InterPro" id="IPR051049">
    <property type="entry name" value="Dienelactone_hydrolase-like"/>
</dbReference>
<name>A0ABT8EII1_9BURK</name>
<evidence type="ECO:0000259" key="1">
    <source>
        <dbReference type="Pfam" id="PF01738"/>
    </source>
</evidence>
<organism evidence="2 3">
    <name type="scientific">Alcaligenes endophyticus</name>
    <dbReference type="NCBI Taxonomy" id="1929088"/>
    <lineage>
        <taxon>Bacteria</taxon>
        <taxon>Pseudomonadati</taxon>
        <taxon>Pseudomonadota</taxon>
        <taxon>Betaproteobacteria</taxon>
        <taxon>Burkholderiales</taxon>
        <taxon>Alcaligenaceae</taxon>
        <taxon>Alcaligenes</taxon>
    </lineage>
</organism>
<keyword evidence="3" id="KW-1185">Reference proteome</keyword>
<dbReference type="InterPro" id="IPR002925">
    <property type="entry name" value="Dienelactn_hydro"/>
</dbReference>
<dbReference type="Gene3D" id="3.40.50.1820">
    <property type="entry name" value="alpha/beta hydrolase"/>
    <property type="match status" value="1"/>
</dbReference>
<dbReference type="InterPro" id="IPR029058">
    <property type="entry name" value="AB_hydrolase_fold"/>
</dbReference>
<keyword evidence="2" id="KW-0378">Hydrolase</keyword>
<feature type="domain" description="Dienelactone hydrolase" evidence="1">
    <location>
        <begin position="15"/>
        <end position="217"/>
    </location>
</feature>
<dbReference type="EMBL" id="JAJHNU010000001">
    <property type="protein sequence ID" value="MDN4121072.1"/>
    <property type="molecule type" value="Genomic_DNA"/>
</dbReference>
<dbReference type="RefSeq" id="WP_266124937.1">
    <property type="nucleotide sequence ID" value="NZ_JAJHNU010000001.1"/>
</dbReference>
<dbReference type="Proteomes" id="UP001168613">
    <property type="component" value="Unassembled WGS sequence"/>
</dbReference>
<comment type="caution">
    <text evidence="2">The sequence shown here is derived from an EMBL/GenBank/DDBJ whole genome shotgun (WGS) entry which is preliminary data.</text>
</comment>
<dbReference type="PANTHER" id="PTHR46623">
    <property type="entry name" value="CARBOXYMETHYLENEBUTENOLIDASE-RELATED"/>
    <property type="match status" value="1"/>
</dbReference>